<dbReference type="EMBL" id="CAADIP010000017">
    <property type="protein sequence ID" value="VFR86509.1"/>
    <property type="molecule type" value="Genomic_DNA"/>
</dbReference>
<dbReference type="CDD" id="cd04301">
    <property type="entry name" value="NAT_SF"/>
    <property type="match status" value="1"/>
</dbReference>
<dbReference type="AlphaFoldDB" id="A0A484UIW7"/>
<evidence type="ECO:0000256" key="1">
    <source>
        <dbReference type="ARBA" id="ARBA00004496"/>
    </source>
</evidence>
<dbReference type="GO" id="GO:0005737">
    <property type="term" value="C:cytoplasm"/>
    <property type="evidence" value="ECO:0007669"/>
    <property type="project" value="UniProtKB-SubCell"/>
</dbReference>
<keyword evidence="4" id="KW-0479">Metal-binding</keyword>
<dbReference type="FunFam" id="3.40.630.30:FF:000007">
    <property type="entry name" value="Spermidine N(1)-acetyltransferase"/>
    <property type="match status" value="1"/>
</dbReference>
<gene>
    <name evidence="8" type="ORF">AMP9_2775</name>
    <name evidence="9" type="ORF">IVO3_3009</name>
    <name evidence="10" type="ORF">RAN7_2981</name>
</gene>
<evidence type="ECO:0000313" key="10">
    <source>
        <dbReference type="EMBL" id="VFS39126.1"/>
    </source>
</evidence>
<dbReference type="EC" id="2.3.1.57" evidence="9"/>
<dbReference type="PANTHER" id="PTHR43415">
    <property type="entry name" value="SPERMIDINE N(1)-ACETYLTRANSFERASE"/>
    <property type="match status" value="1"/>
</dbReference>
<dbReference type="EMBL" id="CAADIZ010000084">
    <property type="protein sequence ID" value="VFS39126.1"/>
    <property type="molecule type" value="Genomic_DNA"/>
</dbReference>
<dbReference type="InterPro" id="IPR000182">
    <property type="entry name" value="GNAT_dom"/>
</dbReference>
<keyword evidence="3 9" id="KW-0808">Transferase</keyword>
<dbReference type="Pfam" id="PF13302">
    <property type="entry name" value="Acetyltransf_3"/>
    <property type="match status" value="1"/>
</dbReference>
<dbReference type="PANTHER" id="PTHR43415:SF6">
    <property type="entry name" value="SPERMIDINE N(1)-ACETYLTRANSFERASE"/>
    <property type="match status" value="1"/>
</dbReference>
<dbReference type="InterPro" id="IPR016181">
    <property type="entry name" value="Acyl_CoA_acyltransferase"/>
</dbReference>
<sequence length="202" mass="23557">MAWTGPPRSALSKKVSTMASDTPIKLRPLEREDLRYVHALDNNASVMRYWFEEPYETFAELSALYDEHIHDQRERRFVMEAGADRVGLVELVEIDHVHRRAEFQIIVAPEHQGKGYASRATRLAMEYGFSVLNLYKIYLHVDRENHKAAHIYKQQGFQEEGVLKHEFFVQGQYRDVIRMCLFQHEFLAMHPPAPAMVTPTAQ</sequence>
<dbReference type="EMBL" id="CAADHY010000032">
    <property type="protein sequence ID" value="VFR32804.1"/>
    <property type="molecule type" value="Genomic_DNA"/>
</dbReference>
<keyword evidence="6 9" id="KW-0012">Acyltransferase</keyword>
<proteinExistence type="predicted"/>
<keyword evidence="5" id="KW-0460">Magnesium</keyword>
<dbReference type="NCBIfam" id="NF011709">
    <property type="entry name" value="PRK15130.1"/>
    <property type="match status" value="1"/>
</dbReference>
<accession>A0A484UIW7</accession>
<name>A0A484UIW7_9ZZZZ</name>
<evidence type="ECO:0000259" key="7">
    <source>
        <dbReference type="PROSITE" id="PS51186"/>
    </source>
</evidence>
<dbReference type="SUPFAM" id="SSF55729">
    <property type="entry name" value="Acyl-CoA N-acyltransferases (Nat)"/>
    <property type="match status" value="1"/>
</dbReference>
<dbReference type="Gene3D" id="3.40.630.30">
    <property type="match status" value="1"/>
</dbReference>
<feature type="domain" description="N-acetyltransferase" evidence="7">
    <location>
        <begin position="24"/>
        <end position="180"/>
    </location>
</feature>
<dbReference type="PROSITE" id="PS51186">
    <property type="entry name" value="GNAT"/>
    <property type="match status" value="1"/>
</dbReference>
<comment type="subcellular location">
    <subcellularLocation>
        <location evidence="1">Cytoplasm</location>
    </subcellularLocation>
</comment>
<dbReference type="GO" id="GO:0004145">
    <property type="term" value="F:diamine N-acetyltransferase activity"/>
    <property type="evidence" value="ECO:0007669"/>
    <property type="project" value="UniProtKB-EC"/>
</dbReference>
<evidence type="ECO:0000256" key="5">
    <source>
        <dbReference type="ARBA" id="ARBA00022842"/>
    </source>
</evidence>
<evidence type="ECO:0000256" key="4">
    <source>
        <dbReference type="ARBA" id="ARBA00022723"/>
    </source>
</evidence>
<evidence type="ECO:0000313" key="8">
    <source>
        <dbReference type="EMBL" id="VFR32804.1"/>
    </source>
</evidence>
<dbReference type="GO" id="GO:0046872">
    <property type="term" value="F:metal ion binding"/>
    <property type="evidence" value="ECO:0007669"/>
    <property type="project" value="UniProtKB-KW"/>
</dbReference>
<reference evidence="9" key="1">
    <citation type="submission" date="2019-03" db="EMBL/GenBank/DDBJ databases">
        <authorList>
            <person name="Danneels B."/>
        </authorList>
    </citation>
    <scope>NUCLEOTIDE SEQUENCE</scope>
</reference>
<evidence type="ECO:0000256" key="6">
    <source>
        <dbReference type="ARBA" id="ARBA00023315"/>
    </source>
</evidence>
<protein>
    <submittedName>
        <fullName evidence="9">Spermidine N1-acetyltransferase</fullName>
        <ecNumber evidence="9">2.3.1.57</ecNumber>
    </submittedName>
</protein>
<evidence type="ECO:0000313" key="9">
    <source>
        <dbReference type="EMBL" id="VFR86509.1"/>
    </source>
</evidence>
<organism evidence="9">
    <name type="scientific">plant metagenome</name>
    <dbReference type="NCBI Taxonomy" id="1297885"/>
    <lineage>
        <taxon>unclassified sequences</taxon>
        <taxon>metagenomes</taxon>
        <taxon>organismal metagenomes</taxon>
    </lineage>
</organism>
<evidence type="ECO:0000256" key="2">
    <source>
        <dbReference type="ARBA" id="ARBA00022490"/>
    </source>
</evidence>
<evidence type="ECO:0000256" key="3">
    <source>
        <dbReference type="ARBA" id="ARBA00022679"/>
    </source>
</evidence>
<keyword evidence="2" id="KW-0963">Cytoplasm</keyword>